<organism evidence="6 7">
    <name type="scientific">Cronobacter condimenti 1330</name>
    <dbReference type="NCBI Taxonomy" id="1073999"/>
    <lineage>
        <taxon>Bacteria</taxon>
        <taxon>Pseudomonadati</taxon>
        <taxon>Pseudomonadota</taxon>
        <taxon>Gammaproteobacteria</taxon>
        <taxon>Enterobacterales</taxon>
        <taxon>Enterobacteriaceae</taxon>
        <taxon>Cronobacter</taxon>
    </lineage>
</organism>
<dbReference type="KEGG" id="ccon:AFK62_08430"/>
<dbReference type="eggNOG" id="COG2226">
    <property type="taxonomic scope" value="Bacteria"/>
</dbReference>
<dbReference type="GO" id="GO:0008757">
    <property type="term" value="F:S-adenosylmethionine-dependent methyltransferase activity"/>
    <property type="evidence" value="ECO:0007669"/>
    <property type="project" value="InterPro"/>
</dbReference>
<dbReference type="RefSeq" id="WP_007676358.1">
    <property type="nucleotide sequence ID" value="NZ_CAKW01000104.1"/>
</dbReference>
<reference evidence="5 8" key="4">
    <citation type="journal article" date="2016" name="Genome Announc.">
        <title>Fully Closed Genome Sequences of Five Type Strains of the Genus Cronobacter and One Cronobacter sakazakii Strain.</title>
        <authorList>
            <person name="Moine D."/>
            <person name="Kassam M."/>
            <person name="Baert L."/>
            <person name="Tang Y."/>
            <person name="Barretto C."/>
            <person name="Ngom Bru C."/>
            <person name="Klijn A."/>
            <person name="Descombes P."/>
        </authorList>
    </citation>
    <scope>NUCLEOTIDE SEQUENCE [LARGE SCALE GENOMIC DNA]</scope>
    <source>
        <strain evidence="5 8">LMG 26250</strain>
    </source>
</reference>
<dbReference type="OrthoDB" id="9797252at2"/>
<comment type="similarity">
    <text evidence="1">Belongs to the methyltransferase superfamily.</text>
</comment>
<accession>K8A1T8</accession>
<dbReference type="PANTHER" id="PTHR44942:SF4">
    <property type="entry name" value="METHYLTRANSFERASE TYPE 11 DOMAIN-CONTAINING PROTEIN"/>
    <property type="match status" value="1"/>
</dbReference>
<gene>
    <name evidence="5" type="ORF">AFK62_08430</name>
    <name evidence="6" type="ORF">BN137_2853</name>
</gene>
<evidence type="ECO:0000313" key="7">
    <source>
        <dbReference type="Proteomes" id="UP000009340"/>
    </source>
</evidence>
<dbReference type="PATRIC" id="fig|1073999.7.peg.1755"/>
<dbReference type="EMBL" id="CAKW01000104">
    <property type="protein sequence ID" value="CCJ73476.1"/>
    <property type="molecule type" value="Genomic_DNA"/>
</dbReference>
<feature type="domain" description="Methyltransferase type 11" evidence="4">
    <location>
        <begin position="45"/>
        <end position="133"/>
    </location>
</feature>
<dbReference type="CDD" id="cd02440">
    <property type="entry name" value="AdoMet_MTases"/>
    <property type="match status" value="1"/>
</dbReference>
<dbReference type="InterPro" id="IPR051052">
    <property type="entry name" value="Diverse_substrate_MTase"/>
</dbReference>
<sequence>MTKNTTEHGNWFAAGGRAYSRFRPEYPPELAAHLASIAPDNQKALDVGCGTGQLTRLLSAHFQAVTGVDPSEDQLRNAPETPGVRYMASPAESLPDDFHGFNLITAAQAAHWFRLDAFYKEVRRVASADAILALISYGVLSIDGAVGERFRQFYDDEIGPFWPPERQWVDSGYRDLFFPFAQIQAPALVIEAQWDLNALLGYVSTWSAVRQAQQKEQENIVTRFAADLHDLWGDPGQHKTMTWPVNMRIGRI</sequence>
<protein>
    <submittedName>
        <fullName evidence="5 6">SAM-dependent methyltransferase</fullName>
    </submittedName>
</protein>
<evidence type="ECO:0000259" key="4">
    <source>
        <dbReference type="Pfam" id="PF08241"/>
    </source>
</evidence>
<name>K8A1T8_9ENTR</name>
<dbReference type="STRING" id="1073999.AFK62_08430"/>
<evidence type="ECO:0000313" key="5">
    <source>
        <dbReference type="EMBL" id="ALB62527.1"/>
    </source>
</evidence>
<dbReference type="InterPro" id="IPR029063">
    <property type="entry name" value="SAM-dependent_MTases_sf"/>
</dbReference>
<reference evidence="8" key="3">
    <citation type="submission" date="2015-09" db="EMBL/GenBank/DDBJ databases">
        <title>Cronobacter genome sequencing and assembly.</title>
        <authorList>
            <person name="Descombes P."/>
            <person name="Baert L."/>
            <person name="Ngom-Bru C."/>
            <person name="Barretto C."/>
        </authorList>
    </citation>
    <scope>NUCLEOTIDE SEQUENCE [LARGE SCALE GENOMIC DNA]</scope>
    <source>
        <strain evidence="8">LMG 26250</strain>
    </source>
</reference>
<dbReference type="AlphaFoldDB" id="K8A1T8"/>
<evidence type="ECO:0000256" key="1">
    <source>
        <dbReference type="ARBA" id="ARBA00008361"/>
    </source>
</evidence>
<reference evidence="8" key="2">
    <citation type="submission" date="2015-07" db="EMBL/GenBank/DDBJ databases">
        <authorList>
            <person name="Moine D."/>
            <person name="Kassam M."/>
        </authorList>
    </citation>
    <scope>NUCLEOTIDE SEQUENCE [LARGE SCALE GENOMIC DNA]</scope>
    <source>
        <strain evidence="8">LMG 26250</strain>
    </source>
</reference>
<dbReference type="InterPro" id="IPR013216">
    <property type="entry name" value="Methyltransf_11"/>
</dbReference>
<dbReference type="Proteomes" id="UP000009340">
    <property type="component" value="Unassembled WGS sequence"/>
</dbReference>
<keyword evidence="3 6" id="KW-0808">Transferase</keyword>
<evidence type="ECO:0000313" key="6">
    <source>
        <dbReference type="EMBL" id="CCJ73476.1"/>
    </source>
</evidence>
<evidence type="ECO:0000256" key="3">
    <source>
        <dbReference type="ARBA" id="ARBA00022679"/>
    </source>
</evidence>
<dbReference type="PANTHER" id="PTHR44942">
    <property type="entry name" value="METHYLTRANSF_11 DOMAIN-CONTAINING PROTEIN"/>
    <property type="match status" value="1"/>
</dbReference>
<evidence type="ECO:0000256" key="2">
    <source>
        <dbReference type="ARBA" id="ARBA00022603"/>
    </source>
</evidence>
<dbReference type="GO" id="GO:0032259">
    <property type="term" value="P:methylation"/>
    <property type="evidence" value="ECO:0007669"/>
    <property type="project" value="UniProtKB-KW"/>
</dbReference>
<dbReference type="Pfam" id="PF08241">
    <property type="entry name" value="Methyltransf_11"/>
    <property type="match status" value="1"/>
</dbReference>
<keyword evidence="8" id="KW-1185">Reference proteome</keyword>
<dbReference type="SUPFAM" id="SSF53335">
    <property type="entry name" value="S-adenosyl-L-methionine-dependent methyltransferases"/>
    <property type="match status" value="1"/>
</dbReference>
<proteinExistence type="inferred from homology"/>
<evidence type="ECO:0000313" key="8">
    <source>
        <dbReference type="Proteomes" id="UP000067320"/>
    </source>
</evidence>
<keyword evidence="2 6" id="KW-0489">Methyltransferase</keyword>
<dbReference type="EMBL" id="CP012264">
    <property type="protein sequence ID" value="ALB62527.1"/>
    <property type="molecule type" value="Genomic_DNA"/>
</dbReference>
<dbReference type="Proteomes" id="UP000067320">
    <property type="component" value="Chromosome"/>
</dbReference>
<dbReference type="Gene3D" id="3.40.50.150">
    <property type="entry name" value="Vaccinia Virus protein VP39"/>
    <property type="match status" value="1"/>
</dbReference>
<reference evidence="6" key="1">
    <citation type="submission" date="2012-07" db="EMBL/GenBank/DDBJ databases">
        <authorList>
            <person name="Cummings C."/>
        </authorList>
    </citation>
    <scope>NUCLEOTIDE SEQUENCE</scope>
    <source>
        <strain evidence="6">1330</strain>
    </source>
</reference>